<dbReference type="OrthoDB" id="17410at2759"/>
<evidence type="ECO:0000259" key="1">
    <source>
        <dbReference type="PROSITE" id="PS50853"/>
    </source>
</evidence>
<dbReference type="InParanoid" id="A0A1X7T974"/>
<evidence type="ECO:0000313" key="2">
    <source>
        <dbReference type="EnsemblMetazoa" id="Aqu2.1.10840_001"/>
    </source>
</evidence>
<dbReference type="EnsemblMetazoa" id="Aqu2.1.10840_001">
    <property type="protein sequence ID" value="Aqu2.1.10840_001"/>
    <property type="gene ID" value="Aqu2.1.10840"/>
</dbReference>
<reference evidence="2" key="1">
    <citation type="submission" date="2017-05" db="UniProtKB">
        <authorList>
            <consortium name="EnsemblMetazoa"/>
        </authorList>
    </citation>
    <scope>IDENTIFICATION</scope>
</reference>
<organism evidence="2">
    <name type="scientific">Amphimedon queenslandica</name>
    <name type="common">Sponge</name>
    <dbReference type="NCBI Taxonomy" id="400682"/>
    <lineage>
        <taxon>Eukaryota</taxon>
        <taxon>Metazoa</taxon>
        <taxon>Porifera</taxon>
        <taxon>Demospongiae</taxon>
        <taxon>Heteroscleromorpha</taxon>
        <taxon>Haplosclerida</taxon>
        <taxon>Niphatidae</taxon>
        <taxon>Amphimedon</taxon>
    </lineage>
</organism>
<proteinExistence type="predicted"/>
<dbReference type="InterPro" id="IPR013783">
    <property type="entry name" value="Ig-like_fold"/>
</dbReference>
<dbReference type="PROSITE" id="PS50853">
    <property type="entry name" value="FN3"/>
    <property type="match status" value="1"/>
</dbReference>
<dbReference type="InterPro" id="IPR036116">
    <property type="entry name" value="FN3_sf"/>
</dbReference>
<dbReference type="AlphaFoldDB" id="A0A1X7T974"/>
<protein>
    <recommendedName>
        <fullName evidence="1">Fibronectin type-III domain-containing protein</fullName>
    </recommendedName>
</protein>
<name>A0A1X7T974_AMPQE</name>
<accession>A0A1X7T974</accession>
<sequence length="166" mass="17569">MTVSVIGSEYNAIISNLSPGVLYSYQIVVSNIFGPGLPLTSNHFFTAELAPVGAVTIQSVDRVNDYTVQLVWSPLALTEARGIINNYNINISSYVNGTCNIEPVATDSAPANNNNTNNNINHTIPTRGGVMVPSLMYCLTITANNSIGTGPNSSPVIINGTSNTIH</sequence>
<feature type="domain" description="Fibronectin type-III" evidence="1">
    <location>
        <begin position="1"/>
        <end position="49"/>
    </location>
</feature>
<dbReference type="Gene3D" id="2.60.40.10">
    <property type="entry name" value="Immunoglobulins"/>
    <property type="match status" value="1"/>
</dbReference>
<dbReference type="InterPro" id="IPR003961">
    <property type="entry name" value="FN3_dom"/>
</dbReference>
<dbReference type="SUPFAM" id="SSF49265">
    <property type="entry name" value="Fibronectin type III"/>
    <property type="match status" value="1"/>
</dbReference>